<dbReference type="Gene3D" id="2.40.420.20">
    <property type="match status" value="1"/>
</dbReference>
<dbReference type="Gene3D" id="2.40.30.170">
    <property type="match status" value="1"/>
</dbReference>
<dbReference type="EMBL" id="BBMN01000012">
    <property type="protein sequence ID" value="GAL06696.1"/>
    <property type="molecule type" value="Genomic_DNA"/>
</dbReference>
<dbReference type="Pfam" id="PF25973">
    <property type="entry name" value="BSH_CzcB"/>
    <property type="match status" value="1"/>
</dbReference>
<dbReference type="PANTHER" id="PTHR30469">
    <property type="entry name" value="MULTIDRUG RESISTANCE PROTEIN MDTA"/>
    <property type="match status" value="1"/>
</dbReference>
<dbReference type="GO" id="GO:1990281">
    <property type="term" value="C:efflux pump complex"/>
    <property type="evidence" value="ECO:0007669"/>
    <property type="project" value="TreeGrafter"/>
</dbReference>
<dbReference type="GO" id="GO:0015562">
    <property type="term" value="F:efflux transmembrane transporter activity"/>
    <property type="evidence" value="ECO:0007669"/>
    <property type="project" value="TreeGrafter"/>
</dbReference>
<reference evidence="3 4" key="1">
    <citation type="journal article" date="2014" name="Genome Announc.">
        <title>Draft Genome Sequences of Two Vibrionaceae Species, Vibrio ponticus C121 and Photobacterium aphoticum C119, Isolated as Coral Reef Microbiota.</title>
        <authorList>
            <person name="Al-saari N."/>
            <person name="Meirelles P.M."/>
            <person name="Mino S."/>
            <person name="Suda W."/>
            <person name="Oshima K."/>
            <person name="Hattori M."/>
            <person name="Ohkuma M."/>
            <person name="Thompson F.L."/>
            <person name="Gomez-Gil B."/>
            <person name="Sawabe T."/>
            <person name="Sawabe T."/>
        </authorList>
    </citation>
    <scope>NUCLEOTIDE SEQUENCE [LARGE SCALE GENOMIC DNA]</scope>
    <source>
        <strain evidence="3 4">JCM 19237</strain>
    </source>
</reference>
<gene>
    <name evidence="3" type="ORF">JCM19237_2793</name>
</gene>
<dbReference type="Gene3D" id="1.10.287.470">
    <property type="entry name" value="Helix hairpin bin"/>
    <property type="match status" value="1"/>
</dbReference>
<dbReference type="InterPro" id="IPR006143">
    <property type="entry name" value="RND_pump_MFP"/>
</dbReference>
<comment type="caution">
    <text evidence="3">The sequence shown here is derived from an EMBL/GenBank/DDBJ whole genome shotgun (WGS) entry which is preliminary data.</text>
</comment>
<dbReference type="InterPro" id="IPR058647">
    <property type="entry name" value="BSH_CzcB-like"/>
</dbReference>
<sequence>MEAGKPTQQLAFFSRQAALGSLLMFTALPLWAAKPVALAVVEAEQSAPVSWYSGTVQSQQEAELSMEATGRLMSVVTFGQQVKKGDVLAEVNADSLALQLKIENVEVRKARAYVAHLEIELARLEKLAKKRNISKTEQAQARHDLAIRRIELENARLRVSVVEEQLARTRLVAPFDGTVNRVFKTQGEYIHQGESVLHLVNTAQQEIRLQAPISVTSLLPETASLKVTVEGQPFKATLATRSASADSRSRLIELRLLPQQDATTAAMTIGQPVRVAIPTRFASGGVLVPRDAIVTGKHGSALFVIAKASERASKQAANQASNQTHDEGDAVPATVKSVPVDVLYSSDGKVAVKGDIAIGSEVVVRGASGLVDGQEVQLLEGS</sequence>
<dbReference type="eggNOG" id="COG0845">
    <property type="taxonomic scope" value="Bacteria"/>
</dbReference>
<evidence type="ECO:0000313" key="3">
    <source>
        <dbReference type="EMBL" id="GAL06696.1"/>
    </source>
</evidence>
<dbReference type="PANTHER" id="PTHR30469:SF15">
    <property type="entry name" value="HLYD FAMILY OF SECRETION PROTEINS"/>
    <property type="match status" value="1"/>
</dbReference>
<feature type="domain" description="CzcB-like barrel-sandwich hybrid" evidence="2">
    <location>
        <begin position="68"/>
        <end position="199"/>
    </location>
</feature>
<evidence type="ECO:0000256" key="1">
    <source>
        <dbReference type="ARBA" id="ARBA00009477"/>
    </source>
</evidence>
<dbReference type="AlphaFoldDB" id="A0A090QUV9"/>
<accession>A0A090QUV9</accession>
<protein>
    <submittedName>
        <fullName evidence="3">Membrane-fusion protein homolog</fullName>
    </submittedName>
</protein>
<dbReference type="Gene3D" id="2.40.50.100">
    <property type="match status" value="1"/>
</dbReference>
<evidence type="ECO:0000313" key="4">
    <source>
        <dbReference type="Proteomes" id="UP000029227"/>
    </source>
</evidence>
<dbReference type="SUPFAM" id="SSF111369">
    <property type="entry name" value="HlyD-like secretion proteins"/>
    <property type="match status" value="1"/>
</dbReference>
<dbReference type="STRING" id="754436.JCM19237_2793"/>
<dbReference type="Proteomes" id="UP000029227">
    <property type="component" value="Unassembled WGS sequence"/>
</dbReference>
<comment type="similarity">
    <text evidence="1">Belongs to the membrane fusion protein (MFP) (TC 8.A.1) family.</text>
</comment>
<name>A0A090QUV9_9GAMM</name>
<proteinExistence type="inferred from homology"/>
<dbReference type="NCBIfam" id="TIGR01730">
    <property type="entry name" value="RND_mfp"/>
    <property type="match status" value="1"/>
</dbReference>
<evidence type="ECO:0000259" key="2">
    <source>
        <dbReference type="Pfam" id="PF25973"/>
    </source>
</evidence>
<organism evidence="3 4">
    <name type="scientific">Photobacterium aphoticum</name>
    <dbReference type="NCBI Taxonomy" id="754436"/>
    <lineage>
        <taxon>Bacteria</taxon>
        <taxon>Pseudomonadati</taxon>
        <taxon>Pseudomonadota</taxon>
        <taxon>Gammaproteobacteria</taxon>
        <taxon>Vibrionales</taxon>
        <taxon>Vibrionaceae</taxon>
        <taxon>Photobacterium</taxon>
    </lineage>
</organism>